<evidence type="ECO:0000256" key="13">
    <source>
        <dbReference type="ARBA" id="ARBA00023136"/>
    </source>
</evidence>
<dbReference type="InterPro" id="IPR008207">
    <property type="entry name" value="Sig_transdc_His_kin_Hpt_dom"/>
</dbReference>
<dbReference type="Pfam" id="PF02518">
    <property type="entry name" value="HATPase_c"/>
    <property type="match status" value="1"/>
</dbReference>
<evidence type="ECO:0000256" key="9">
    <source>
        <dbReference type="ARBA" id="ARBA00022777"/>
    </source>
</evidence>
<evidence type="ECO:0000256" key="11">
    <source>
        <dbReference type="ARBA" id="ARBA00022989"/>
    </source>
</evidence>
<dbReference type="PRINTS" id="PR00344">
    <property type="entry name" value="BCTRLSENSOR"/>
</dbReference>
<dbReference type="SMART" id="SM00387">
    <property type="entry name" value="HATPase_c"/>
    <property type="match status" value="1"/>
</dbReference>
<feature type="domain" description="PAS" evidence="21">
    <location>
        <begin position="587"/>
        <end position="647"/>
    </location>
</feature>
<dbReference type="GO" id="GO:0005886">
    <property type="term" value="C:plasma membrane"/>
    <property type="evidence" value="ECO:0007669"/>
    <property type="project" value="UniProtKB-SubCell"/>
</dbReference>
<dbReference type="InterPro" id="IPR013767">
    <property type="entry name" value="PAS_fold"/>
</dbReference>
<evidence type="ECO:0000259" key="22">
    <source>
        <dbReference type="PROSITE" id="PS50113"/>
    </source>
</evidence>
<dbReference type="Pfam" id="PF00989">
    <property type="entry name" value="PAS"/>
    <property type="match status" value="1"/>
</dbReference>
<dbReference type="SUPFAM" id="SSF55785">
    <property type="entry name" value="PYP-like sensor domain (PAS domain)"/>
    <property type="match status" value="5"/>
</dbReference>
<dbReference type="eggNOG" id="COG2202">
    <property type="taxonomic scope" value="Bacteria"/>
</dbReference>
<comment type="function">
    <text evidence="14">Member of the two-component regulatory system BvgS/BvgA. Phosphorylates BvgA via a four-step phosphorelay in response to environmental signals.</text>
</comment>
<dbReference type="SMART" id="SM00091">
    <property type="entry name" value="PAS"/>
    <property type="match status" value="5"/>
</dbReference>
<dbReference type="SUPFAM" id="SSF47226">
    <property type="entry name" value="Histidine-containing phosphotransfer domain, HPT domain"/>
    <property type="match status" value="1"/>
</dbReference>
<dbReference type="InterPro" id="IPR036097">
    <property type="entry name" value="HisK_dim/P_sf"/>
</dbReference>
<keyword evidence="8" id="KW-0547">Nucleotide-binding</keyword>
<dbReference type="Proteomes" id="UP000005019">
    <property type="component" value="Unassembled WGS sequence"/>
</dbReference>
<dbReference type="SMART" id="SM00388">
    <property type="entry name" value="HisKA"/>
    <property type="match status" value="1"/>
</dbReference>
<evidence type="ECO:0000256" key="14">
    <source>
        <dbReference type="ARBA" id="ARBA00058004"/>
    </source>
</evidence>
<dbReference type="SMART" id="SM00086">
    <property type="entry name" value="PAC"/>
    <property type="match status" value="5"/>
</dbReference>
<dbReference type="CDD" id="cd00082">
    <property type="entry name" value="HisKA"/>
    <property type="match status" value="1"/>
</dbReference>
<dbReference type="InterPro" id="IPR001610">
    <property type="entry name" value="PAC"/>
</dbReference>
<dbReference type="NCBIfam" id="TIGR00229">
    <property type="entry name" value="sensory_box"/>
    <property type="match status" value="5"/>
</dbReference>
<dbReference type="eggNOG" id="COG2205">
    <property type="taxonomic scope" value="Bacteria"/>
</dbReference>
<evidence type="ECO:0000256" key="4">
    <source>
        <dbReference type="ARBA" id="ARBA00022475"/>
    </source>
</evidence>
<feature type="modified residue" description="4-aspartylphosphate" evidence="17">
    <location>
        <position position="1170"/>
    </location>
</feature>
<dbReference type="Gene3D" id="1.10.287.130">
    <property type="match status" value="1"/>
</dbReference>
<dbReference type="GO" id="GO:0000155">
    <property type="term" value="F:phosphorelay sensor kinase activity"/>
    <property type="evidence" value="ECO:0007669"/>
    <property type="project" value="InterPro"/>
</dbReference>
<proteinExistence type="predicted"/>
<dbReference type="PROSITE" id="PS50109">
    <property type="entry name" value="HIS_KIN"/>
    <property type="match status" value="1"/>
</dbReference>
<keyword evidence="7 18" id="KW-0812">Transmembrane</keyword>
<dbReference type="InterPro" id="IPR011006">
    <property type="entry name" value="CheY-like_superfamily"/>
</dbReference>
<dbReference type="SUPFAM" id="SSF55874">
    <property type="entry name" value="ATPase domain of HSP90 chaperone/DNA topoisomerase II/histidine kinase"/>
    <property type="match status" value="1"/>
</dbReference>
<dbReference type="Gene3D" id="3.40.50.2300">
    <property type="match status" value="1"/>
</dbReference>
<feature type="domain" description="PAS" evidence="21">
    <location>
        <begin position="79"/>
        <end position="133"/>
    </location>
</feature>
<dbReference type="InterPro" id="IPR003594">
    <property type="entry name" value="HATPase_dom"/>
</dbReference>
<dbReference type="SUPFAM" id="SSF52172">
    <property type="entry name" value="CheY-like"/>
    <property type="match status" value="1"/>
</dbReference>
<evidence type="ECO:0000256" key="2">
    <source>
        <dbReference type="ARBA" id="ARBA00004651"/>
    </source>
</evidence>
<dbReference type="SMART" id="SM00448">
    <property type="entry name" value="REC"/>
    <property type="match status" value="1"/>
</dbReference>
<dbReference type="InterPro" id="IPR035965">
    <property type="entry name" value="PAS-like_dom_sf"/>
</dbReference>
<feature type="domain" description="PAS" evidence="21">
    <location>
        <begin position="456"/>
        <end position="529"/>
    </location>
</feature>
<name>F5RG22_METUF</name>
<evidence type="ECO:0000256" key="17">
    <source>
        <dbReference type="PROSITE-ProRule" id="PRU00169"/>
    </source>
</evidence>
<feature type="domain" description="PAS" evidence="21">
    <location>
        <begin position="332"/>
        <end position="403"/>
    </location>
</feature>
<evidence type="ECO:0000256" key="8">
    <source>
        <dbReference type="ARBA" id="ARBA00022741"/>
    </source>
</evidence>
<keyword evidence="9 24" id="KW-0418">Kinase</keyword>
<dbReference type="InterPro" id="IPR000014">
    <property type="entry name" value="PAS"/>
</dbReference>
<dbReference type="SMART" id="SM00073">
    <property type="entry name" value="HPT"/>
    <property type="match status" value="1"/>
</dbReference>
<keyword evidence="11 18" id="KW-1133">Transmembrane helix</keyword>
<keyword evidence="10" id="KW-0067">ATP-binding</keyword>
<comment type="catalytic activity">
    <reaction evidence="1">
        <text>ATP + protein L-histidine = ADP + protein N-phospho-L-histidine.</text>
        <dbReference type="EC" id="2.7.13.3"/>
    </reaction>
</comment>
<dbReference type="Gene3D" id="1.20.120.160">
    <property type="entry name" value="HPT domain"/>
    <property type="match status" value="1"/>
</dbReference>
<dbReference type="PANTHER" id="PTHR45339:SF1">
    <property type="entry name" value="HYBRID SIGNAL TRANSDUCTION HISTIDINE KINASE J"/>
    <property type="match status" value="1"/>
</dbReference>
<dbReference type="PROSITE" id="PS50113">
    <property type="entry name" value="PAC"/>
    <property type="match status" value="4"/>
</dbReference>
<evidence type="ECO:0000313" key="25">
    <source>
        <dbReference type="Proteomes" id="UP000005019"/>
    </source>
</evidence>
<keyword evidence="5 17" id="KW-0597">Phosphoprotein</keyword>
<dbReference type="EC" id="2.7.13.3" evidence="3"/>
<dbReference type="InterPro" id="IPR013655">
    <property type="entry name" value="PAS_fold_3"/>
</dbReference>
<dbReference type="Pfam" id="PF01627">
    <property type="entry name" value="Hpt"/>
    <property type="match status" value="1"/>
</dbReference>
<gene>
    <name evidence="24" type="ORF">METUNv1_03416</name>
</gene>
<dbReference type="Pfam" id="PF13426">
    <property type="entry name" value="PAS_9"/>
    <property type="match status" value="2"/>
</dbReference>
<comment type="subcellular location">
    <subcellularLocation>
        <location evidence="2">Cell membrane</location>
        <topology evidence="2">Multi-pass membrane protein</topology>
    </subcellularLocation>
</comment>
<evidence type="ECO:0000256" key="10">
    <source>
        <dbReference type="ARBA" id="ARBA00022840"/>
    </source>
</evidence>
<dbReference type="InterPro" id="IPR036890">
    <property type="entry name" value="HATPase_C_sf"/>
</dbReference>
<dbReference type="InterPro" id="IPR003661">
    <property type="entry name" value="HisK_dim/P_dom"/>
</dbReference>
<feature type="domain" description="PAC" evidence="22">
    <location>
        <begin position="533"/>
        <end position="586"/>
    </location>
</feature>
<evidence type="ECO:0000256" key="16">
    <source>
        <dbReference type="PROSITE-ProRule" id="PRU00110"/>
    </source>
</evidence>
<reference evidence="24 25" key="1">
    <citation type="journal article" date="2011" name="J. Bacteriol.">
        <title>Genome sequence of Methyloversatilis universalis FAM5T, a methylotrophic representative of the order Rhodocyclales.</title>
        <authorList>
            <person name="Kittichotirat W."/>
            <person name="Good N.M."/>
            <person name="Hall R."/>
            <person name="Bringel F."/>
            <person name="Lajus A."/>
            <person name="Medigue C."/>
            <person name="Smalley N.E."/>
            <person name="Beck D."/>
            <person name="Bumgarner R."/>
            <person name="Vuilleumier S."/>
            <person name="Kalyuzhnaya M.G."/>
        </authorList>
    </citation>
    <scope>NUCLEOTIDE SEQUENCE [LARGE SCALE GENOMIC DNA]</scope>
    <source>
        <strain evidence="25">ATCC BAA-1314 / JCM 13912 / FAM5</strain>
    </source>
</reference>
<dbReference type="CDD" id="cd17546">
    <property type="entry name" value="REC_hyHK_CKI1_RcsC-like"/>
    <property type="match status" value="1"/>
</dbReference>
<feature type="domain" description="PAC" evidence="22">
    <location>
        <begin position="668"/>
        <end position="720"/>
    </location>
</feature>
<feature type="domain" description="PAS" evidence="21">
    <location>
        <begin position="717"/>
        <end position="764"/>
    </location>
</feature>
<dbReference type="Pfam" id="PF00512">
    <property type="entry name" value="HisKA"/>
    <property type="match status" value="1"/>
</dbReference>
<dbReference type="SUPFAM" id="SSF47384">
    <property type="entry name" value="Homodimeric domain of signal transducing histidine kinase"/>
    <property type="match status" value="1"/>
</dbReference>
<evidence type="ECO:0000256" key="1">
    <source>
        <dbReference type="ARBA" id="ARBA00000085"/>
    </source>
</evidence>
<keyword evidence="13 18" id="KW-0472">Membrane</keyword>
<dbReference type="Pfam" id="PF08447">
    <property type="entry name" value="PAS_3"/>
    <property type="match status" value="1"/>
</dbReference>
<dbReference type="InterPro" id="IPR004358">
    <property type="entry name" value="Sig_transdc_His_kin-like_C"/>
</dbReference>
<dbReference type="STRING" id="1000565.METUNv1_03416"/>
<dbReference type="PANTHER" id="PTHR45339">
    <property type="entry name" value="HYBRID SIGNAL TRANSDUCTION HISTIDINE KINASE J"/>
    <property type="match status" value="1"/>
</dbReference>
<feature type="domain" description="Histidine kinase" evidence="19">
    <location>
        <begin position="878"/>
        <end position="1100"/>
    </location>
</feature>
<dbReference type="Gene3D" id="3.30.565.10">
    <property type="entry name" value="Histidine kinase-like ATPase, C-terminal domain"/>
    <property type="match status" value="1"/>
</dbReference>
<evidence type="ECO:0000256" key="3">
    <source>
        <dbReference type="ARBA" id="ARBA00012438"/>
    </source>
</evidence>
<evidence type="ECO:0000256" key="15">
    <source>
        <dbReference type="ARBA" id="ARBA00070152"/>
    </source>
</evidence>
<dbReference type="FunFam" id="3.30.565.10:FF:000010">
    <property type="entry name" value="Sensor histidine kinase RcsC"/>
    <property type="match status" value="1"/>
</dbReference>
<keyword evidence="25" id="KW-1185">Reference proteome</keyword>
<dbReference type="GO" id="GO:0005524">
    <property type="term" value="F:ATP binding"/>
    <property type="evidence" value="ECO:0007669"/>
    <property type="project" value="UniProtKB-KW"/>
</dbReference>
<dbReference type="FunFam" id="1.10.287.130:FF:000004">
    <property type="entry name" value="Ethylene receptor 1"/>
    <property type="match status" value="1"/>
</dbReference>
<dbReference type="InterPro" id="IPR036641">
    <property type="entry name" value="HPT_dom_sf"/>
</dbReference>
<dbReference type="InterPro" id="IPR013656">
    <property type="entry name" value="PAS_4"/>
</dbReference>
<comment type="caution">
    <text evidence="24">The sequence shown here is derived from an EMBL/GenBank/DDBJ whole genome shotgun (WGS) entry which is preliminary data.</text>
</comment>
<evidence type="ECO:0000259" key="21">
    <source>
        <dbReference type="PROSITE" id="PS50112"/>
    </source>
</evidence>
<dbReference type="CDD" id="cd00130">
    <property type="entry name" value="PAS"/>
    <property type="match status" value="5"/>
</dbReference>
<dbReference type="PROSITE" id="PS50110">
    <property type="entry name" value="RESPONSE_REGULATORY"/>
    <property type="match status" value="1"/>
</dbReference>
<dbReference type="EMBL" id="AFHG01000057">
    <property type="protein sequence ID" value="EGK70509.1"/>
    <property type="molecule type" value="Genomic_DNA"/>
</dbReference>
<evidence type="ECO:0000259" key="23">
    <source>
        <dbReference type="PROSITE" id="PS50894"/>
    </source>
</evidence>
<organism evidence="24 25">
    <name type="scientific">Methyloversatilis universalis (strain ATCC BAA-1314 / DSM 25237 / JCM 13912 / CCUG 52030 / FAM5)</name>
    <dbReference type="NCBI Taxonomy" id="1000565"/>
    <lineage>
        <taxon>Bacteria</taxon>
        <taxon>Pseudomonadati</taxon>
        <taxon>Pseudomonadota</taxon>
        <taxon>Betaproteobacteria</taxon>
        <taxon>Nitrosomonadales</taxon>
        <taxon>Sterolibacteriaceae</taxon>
        <taxon>Methyloversatilis</taxon>
    </lineage>
</organism>
<evidence type="ECO:0000259" key="19">
    <source>
        <dbReference type="PROSITE" id="PS50109"/>
    </source>
</evidence>
<evidence type="ECO:0000259" key="20">
    <source>
        <dbReference type="PROSITE" id="PS50110"/>
    </source>
</evidence>
<feature type="transmembrane region" description="Helical" evidence="18">
    <location>
        <begin position="37"/>
        <end position="57"/>
    </location>
</feature>
<dbReference type="CDD" id="cd00088">
    <property type="entry name" value="HPT"/>
    <property type="match status" value="1"/>
</dbReference>
<dbReference type="PROSITE" id="PS50894">
    <property type="entry name" value="HPT"/>
    <property type="match status" value="1"/>
</dbReference>
<dbReference type="InterPro" id="IPR000700">
    <property type="entry name" value="PAS-assoc_C"/>
</dbReference>
<feature type="domain" description="PAC" evidence="22">
    <location>
        <begin position="153"/>
        <end position="205"/>
    </location>
</feature>
<protein>
    <recommendedName>
        <fullName evidence="15">Virulence sensor protein BvgS</fullName>
        <ecNumber evidence="3">2.7.13.3</ecNumber>
    </recommendedName>
</protein>
<dbReference type="eggNOG" id="COG5002">
    <property type="taxonomic scope" value="Bacteria"/>
</dbReference>
<dbReference type="InterPro" id="IPR001789">
    <property type="entry name" value="Sig_transdc_resp-reg_receiver"/>
</dbReference>
<sequence>MLLRAATLALTALAADARAQGLRPGEIGELWADHADVMMGLGGSLLLVCVLLFAQFVHVRRLRRARALADAQAASLDEERNRLRMLLNAMPDLVWLKDADGIFRFCNPRFERLYGHTEAELIGHSDYEFVDRELADFFRAHDRAAAAAGKPLTNEEWLTFSDDGYRGLFQTTKTPVTDGNGRLVGVLGMARDVTSMRQAELALAERVKELRCLYSIFRITEDWLRPLDAMLLEVAALLPDGLMHPQQAAACIELDGRVHATPGFDRVVQRASEPLRVKGNVRGQLVIGYLKDMPDQADGPFLIEERQLLETLADRLASVVQRREDEARADQREEVSRAIVSQASDSITLVDAETLAFVEFNDAACNGLGYTREEFARLTLPDINAQYERADVAARLREVIRSGGMQFDTLRRRKDGSVTEVRVSAKPITLQGRQYVSNIWWDITDRSKMQAQLDRERQRLQDIIDGTRAGTWEWNLQTGEAVFNERWADMFGYQLAELQPFTTDTWARFVHPDDLRRANAALQRHLDGETEYYECDVRMRHKDGHWVWIADRGRVTRRTPDGRPLIVSGTHIDMTERRQAEERLRESEEQHRLLSENASDVIWLYDLKAERFVFVSQAVERMLGYSSDEVIGRSLQELMTPESYARLYGPFVERIAAFKAGDQRMRTRTVEIEQPCRDGRVVDTEVTTTLRTDADGRITHLQGVTRDITARKRTEADLRKLWLAVEQSPNSIVITNTDADIEYVNQRFTEITGYSREEALGQNLRGLRSELTDIGIYDSMWEALWRGEAWAGELVNRRKDGSLYTEATQIAPVRQQDGRITHYIVIEEDISDKKAAAEELDAHRYHLEELVRSRTVELERARIDAEAASRSKSTFLANMSHEIRTPMNAIIGFTHLLRRELSVPAQLDKLEKITGSAKHLLAIINDVLDLSKIEADRLQLEEVPFSVLTTLDHVRSMMADRIASRHLELREEIDPRLQGLTLVGDPLRVGQILINYLSNAVKFTEHGHITLRAQILLEQEAAVMLRFEVSDTGIGIAPEQQTRLFEAFEQAEAATTRKYGGTGLGLVISRRLARLMGGEVGVQSEQGKGSTFWFSARFERGSADQVPRPVPVVSRVRAGARVLLVEDNPINQEVARELLERAGLTVEVAANGVEALQKVNAARFDVVLMDIQMPVMDGIEATRRLRAQYDAQALPILAMTANAFEDDRRRCEEAGMNGHLVKPVDPERLFSALAQWIPDDSREPPAAAPLPPRPASTALPLQGGAIDQQTGLLALDGDVDSYREVLQMFVDHHAGDVTRLRQAVMEGDLLIGERIAHTLKGVAGTVGALALRDCAALIEHALHEGVTEAVVEQLAACEACMEAVCAEIRALPGAVAAPAAVPLDTVRALIARLALLLDHDDMKSGTVWRELKPALEAHLGTQAVHPLARLIEAFEFPEALVVLRALIDAHAELKDG</sequence>
<dbReference type="Pfam" id="PF00072">
    <property type="entry name" value="Response_reg"/>
    <property type="match status" value="1"/>
</dbReference>
<evidence type="ECO:0000256" key="12">
    <source>
        <dbReference type="ARBA" id="ARBA00023012"/>
    </source>
</evidence>
<dbReference type="CDD" id="cd16922">
    <property type="entry name" value="HATPase_EvgS-ArcB-TorS-like"/>
    <property type="match status" value="1"/>
</dbReference>
<feature type="domain" description="Response regulatory" evidence="20">
    <location>
        <begin position="1121"/>
        <end position="1237"/>
    </location>
</feature>
<feature type="modified residue" description="Phosphohistidine" evidence="16">
    <location>
        <position position="1317"/>
    </location>
</feature>
<evidence type="ECO:0000256" key="18">
    <source>
        <dbReference type="SAM" id="Phobius"/>
    </source>
</evidence>
<evidence type="ECO:0000256" key="6">
    <source>
        <dbReference type="ARBA" id="ARBA00022679"/>
    </source>
</evidence>
<keyword evidence="6" id="KW-0808">Transferase</keyword>
<dbReference type="PROSITE" id="PS50112">
    <property type="entry name" value="PAS"/>
    <property type="match status" value="5"/>
</dbReference>
<accession>F5RG22</accession>
<feature type="domain" description="PAC" evidence="22">
    <location>
        <begin position="788"/>
        <end position="842"/>
    </location>
</feature>
<dbReference type="Gene3D" id="3.30.450.20">
    <property type="entry name" value="PAS domain"/>
    <property type="match status" value="5"/>
</dbReference>
<evidence type="ECO:0000256" key="5">
    <source>
        <dbReference type="ARBA" id="ARBA00022553"/>
    </source>
</evidence>
<dbReference type="Pfam" id="PF08448">
    <property type="entry name" value="PAS_4"/>
    <property type="match status" value="1"/>
</dbReference>
<evidence type="ECO:0000256" key="7">
    <source>
        <dbReference type="ARBA" id="ARBA00022692"/>
    </source>
</evidence>
<keyword evidence="12" id="KW-0902">Two-component regulatory system</keyword>
<evidence type="ECO:0000313" key="24">
    <source>
        <dbReference type="EMBL" id="EGK70509.1"/>
    </source>
</evidence>
<feature type="domain" description="HPt" evidence="23">
    <location>
        <begin position="1278"/>
        <end position="1378"/>
    </location>
</feature>
<dbReference type="GO" id="GO:0006355">
    <property type="term" value="P:regulation of DNA-templated transcription"/>
    <property type="evidence" value="ECO:0007669"/>
    <property type="project" value="InterPro"/>
</dbReference>
<keyword evidence="4" id="KW-1003">Cell membrane</keyword>
<dbReference type="InterPro" id="IPR005467">
    <property type="entry name" value="His_kinase_dom"/>
</dbReference>